<feature type="compositionally biased region" description="Polar residues" evidence="1">
    <location>
        <begin position="45"/>
        <end position="56"/>
    </location>
</feature>
<name>A0A246JKV2_9BURK</name>
<feature type="compositionally biased region" description="Polar residues" evidence="1">
    <location>
        <begin position="80"/>
        <end position="109"/>
    </location>
</feature>
<dbReference type="Proteomes" id="UP000197468">
    <property type="component" value="Unassembled WGS sequence"/>
</dbReference>
<evidence type="ECO:0000256" key="1">
    <source>
        <dbReference type="SAM" id="MobiDB-lite"/>
    </source>
</evidence>
<keyword evidence="2" id="KW-0732">Signal</keyword>
<organism evidence="3 4">
    <name type="scientific">Roseateles aquatilis</name>
    <dbReference type="NCBI Taxonomy" id="431061"/>
    <lineage>
        <taxon>Bacteria</taxon>
        <taxon>Pseudomonadati</taxon>
        <taxon>Pseudomonadota</taxon>
        <taxon>Betaproteobacteria</taxon>
        <taxon>Burkholderiales</taxon>
        <taxon>Sphaerotilaceae</taxon>
        <taxon>Roseateles</taxon>
    </lineage>
</organism>
<dbReference type="RefSeq" id="WP_088382364.1">
    <property type="nucleotide sequence ID" value="NZ_NIOF01000001.1"/>
</dbReference>
<sequence length="145" mass="14847">MNPRSKITTVAMAIALASGVGFLHAQSGGQGGSSGSVGARDRTNDPLSNNNGQNDPLPSAQAPASTPAVDPMTGQPMDPNRQNSQPSTGSENNGNNMTTDTRQDANVRTPTDPMPRDNASPMSTDNTSAGTPATDSTLPARADRN</sequence>
<comment type="caution">
    <text evidence="3">The sequence shown here is derived from an EMBL/GenBank/DDBJ whole genome shotgun (WGS) entry which is preliminary data.</text>
</comment>
<gene>
    <name evidence="3" type="ORF">CDN99_01595</name>
</gene>
<dbReference type="OrthoDB" id="9157646at2"/>
<protein>
    <submittedName>
        <fullName evidence="3">Uncharacterized protein</fullName>
    </submittedName>
</protein>
<reference evidence="3 4" key="1">
    <citation type="journal article" date="2008" name="Int. J. Syst. Evol. Microbiol.">
        <title>Description of Roseateles aquatilis sp. nov. and Roseateles terrae sp. nov., in the class Betaproteobacteria, and emended description of the genus Roseateles.</title>
        <authorList>
            <person name="Gomila M."/>
            <person name="Bowien B."/>
            <person name="Falsen E."/>
            <person name="Moore E.R."/>
            <person name="Lalucat J."/>
        </authorList>
    </citation>
    <scope>NUCLEOTIDE SEQUENCE [LARGE SCALE GENOMIC DNA]</scope>
    <source>
        <strain evidence="3 4">CCUG 48205</strain>
    </source>
</reference>
<feature type="compositionally biased region" description="Polar residues" evidence="1">
    <location>
        <begin position="120"/>
        <end position="137"/>
    </location>
</feature>
<accession>A0A246JKV2</accession>
<keyword evidence="4" id="KW-1185">Reference proteome</keyword>
<proteinExistence type="predicted"/>
<dbReference type="EMBL" id="NIOF01000001">
    <property type="protein sequence ID" value="OWQ93215.1"/>
    <property type="molecule type" value="Genomic_DNA"/>
</dbReference>
<evidence type="ECO:0000256" key="2">
    <source>
        <dbReference type="SAM" id="SignalP"/>
    </source>
</evidence>
<feature type="signal peptide" evidence="2">
    <location>
        <begin position="1"/>
        <end position="25"/>
    </location>
</feature>
<feature type="region of interest" description="Disordered" evidence="1">
    <location>
        <begin position="23"/>
        <end position="145"/>
    </location>
</feature>
<dbReference type="AlphaFoldDB" id="A0A246JKV2"/>
<feature type="chain" id="PRO_5013213108" evidence="2">
    <location>
        <begin position="26"/>
        <end position="145"/>
    </location>
</feature>
<evidence type="ECO:0000313" key="3">
    <source>
        <dbReference type="EMBL" id="OWQ93215.1"/>
    </source>
</evidence>
<evidence type="ECO:0000313" key="4">
    <source>
        <dbReference type="Proteomes" id="UP000197468"/>
    </source>
</evidence>